<sequence>MLFAKAVVKIDNQEPVGLWARGDFINILVCRQFLGRSLCESAAKRHGLPSSSDTAAAVAGEDRLIPLHDDVLVLILLKLTTRAAARTSVLSHRWRRIWALLPVLGFTSPPEPHRLRDALDGHKVLLRDLLVVADGATAESLARFEGIKSLFLTLVYLQVIMNCDYMMEDMAVLPDITFLSLMVMANGHALEASAFHVLRLCTGITRLMLLFVATRSESEAQTVCTSDCICLQLVEWETEELLLNHLEEVVIGGWRGTKHEVAFVKRLFDWGTKIKEMTVNFCRSISEVKAKELYQIFQSFSRPGLCMKFYRFENCSKRRRVKTSEKLVEGLLGTN</sequence>
<dbReference type="EMBL" id="CAJGYO010000009">
    <property type="protein sequence ID" value="CAD6255058.1"/>
    <property type="molecule type" value="Genomic_DNA"/>
</dbReference>
<name>A0A811QG49_9POAL</name>
<dbReference type="InterPro" id="IPR001810">
    <property type="entry name" value="F-box_dom"/>
</dbReference>
<feature type="domain" description="F-box" evidence="1">
    <location>
        <begin position="67"/>
        <end position="101"/>
    </location>
</feature>
<evidence type="ECO:0000313" key="2">
    <source>
        <dbReference type="EMBL" id="CAD6255058.1"/>
    </source>
</evidence>
<dbReference type="OrthoDB" id="689532at2759"/>
<dbReference type="Proteomes" id="UP000604825">
    <property type="component" value="Unassembled WGS sequence"/>
</dbReference>
<dbReference type="AlphaFoldDB" id="A0A811QG49"/>
<evidence type="ECO:0000259" key="1">
    <source>
        <dbReference type="Pfam" id="PF00646"/>
    </source>
</evidence>
<dbReference type="InterPro" id="IPR055312">
    <property type="entry name" value="FBL15-like"/>
</dbReference>
<dbReference type="Pfam" id="PF00646">
    <property type="entry name" value="F-box"/>
    <property type="match status" value="1"/>
</dbReference>
<organism evidence="2 3">
    <name type="scientific">Miscanthus lutarioriparius</name>
    <dbReference type="NCBI Taxonomy" id="422564"/>
    <lineage>
        <taxon>Eukaryota</taxon>
        <taxon>Viridiplantae</taxon>
        <taxon>Streptophyta</taxon>
        <taxon>Embryophyta</taxon>
        <taxon>Tracheophyta</taxon>
        <taxon>Spermatophyta</taxon>
        <taxon>Magnoliopsida</taxon>
        <taxon>Liliopsida</taxon>
        <taxon>Poales</taxon>
        <taxon>Poaceae</taxon>
        <taxon>PACMAD clade</taxon>
        <taxon>Panicoideae</taxon>
        <taxon>Andropogonodae</taxon>
        <taxon>Andropogoneae</taxon>
        <taxon>Saccharinae</taxon>
        <taxon>Miscanthus</taxon>
    </lineage>
</organism>
<accession>A0A811QG49</accession>
<dbReference type="PANTHER" id="PTHR34709:SF58">
    <property type="entry name" value="FBD DOMAIN-CONTAINING PROTEIN"/>
    <property type="match status" value="1"/>
</dbReference>
<reference evidence="2" key="1">
    <citation type="submission" date="2020-10" db="EMBL/GenBank/DDBJ databases">
        <authorList>
            <person name="Han B."/>
            <person name="Lu T."/>
            <person name="Zhao Q."/>
            <person name="Huang X."/>
            <person name="Zhao Y."/>
        </authorList>
    </citation>
    <scope>NUCLEOTIDE SEQUENCE</scope>
</reference>
<gene>
    <name evidence="2" type="ORF">NCGR_LOCUS38655</name>
</gene>
<dbReference type="SUPFAM" id="SSF81383">
    <property type="entry name" value="F-box domain"/>
    <property type="match status" value="1"/>
</dbReference>
<proteinExistence type="predicted"/>
<protein>
    <recommendedName>
        <fullName evidence="1">F-box domain-containing protein</fullName>
    </recommendedName>
</protein>
<dbReference type="InterPro" id="IPR036047">
    <property type="entry name" value="F-box-like_dom_sf"/>
</dbReference>
<dbReference type="PANTHER" id="PTHR34709">
    <property type="entry name" value="OS10G0396666 PROTEIN"/>
    <property type="match status" value="1"/>
</dbReference>
<keyword evidence="3" id="KW-1185">Reference proteome</keyword>
<evidence type="ECO:0000313" key="3">
    <source>
        <dbReference type="Proteomes" id="UP000604825"/>
    </source>
</evidence>
<comment type="caution">
    <text evidence="2">The sequence shown here is derived from an EMBL/GenBank/DDBJ whole genome shotgun (WGS) entry which is preliminary data.</text>
</comment>